<dbReference type="PROSITE" id="PS50893">
    <property type="entry name" value="ABC_TRANSPORTER_2"/>
    <property type="match status" value="1"/>
</dbReference>
<dbReference type="EMBL" id="JACEFG010000002">
    <property type="protein sequence ID" value="MBA2175211.1"/>
    <property type="molecule type" value="Genomic_DNA"/>
</dbReference>
<feature type="domain" description="ABC transporter" evidence="5">
    <location>
        <begin position="6"/>
        <end position="233"/>
    </location>
</feature>
<dbReference type="RefSeq" id="WP_181472241.1">
    <property type="nucleotide sequence ID" value="NZ_JACEFG010000002.1"/>
</dbReference>
<evidence type="ECO:0000256" key="3">
    <source>
        <dbReference type="ARBA" id="ARBA00022741"/>
    </source>
</evidence>
<organism evidence="6 7">
    <name type="scientific">Halobacillus locisalis</name>
    <dbReference type="NCBI Taxonomy" id="220753"/>
    <lineage>
        <taxon>Bacteria</taxon>
        <taxon>Bacillati</taxon>
        <taxon>Bacillota</taxon>
        <taxon>Bacilli</taxon>
        <taxon>Bacillales</taxon>
        <taxon>Bacillaceae</taxon>
        <taxon>Halobacillus</taxon>
    </lineage>
</organism>
<evidence type="ECO:0000313" key="7">
    <source>
        <dbReference type="Proteomes" id="UP000571017"/>
    </source>
</evidence>
<dbReference type="GO" id="GO:0016887">
    <property type="term" value="F:ATP hydrolysis activity"/>
    <property type="evidence" value="ECO:0007669"/>
    <property type="project" value="InterPro"/>
</dbReference>
<dbReference type="InterPro" id="IPR003593">
    <property type="entry name" value="AAA+_ATPase"/>
</dbReference>
<dbReference type="GO" id="GO:0005524">
    <property type="term" value="F:ATP binding"/>
    <property type="evidence" value="ECO:0007669"/>
    <property type="project" value="UniProtKB-KW"/>
</dbReference>
<dbReference type="Proteomes" id="UP000571017">
    <property type="component" value="Unassembled WGS sequence"/>
</dbReference>
<dbReference type="AlphaFoldDB" id="A0A838CTE2"/>
<dbReference type="InterPro" id="IPR003439">
    <property type="entry name" value="ABC_transporter-like_ATP-bd"/>
</dbReference>
<dbReference type="PANTHER" id="PTHR43335:SF4">
    <property type="entry name" value="ABC TRANSPORTER, ATP-BINDING PROTEIN"/>
    <property type="match status" value="1"/>
</dbReference>
<sequence>MSEIIVQTNNLSKTFKKYKAVDGVDLRISKGDIYGFLGPNGAGKTTTIRMLLGLMKPSEGDIQLFGQTFDQNKLECLRRMGSLVESPSYYEHLSGRDNLEALRILLQVPKSRIDEVLEIVRLTKDAGRPVKQYSLGMKQRLGIAASLLGNPELLVLDEPTNGLDPSGIQEMRELIKSMPSKYGITVMISSHLLSEMDQMATRVGIISKGKLIYQDSIEKLRNKAMPQIAIRVSHVAKAKGYLQSNGWKVSSDADHLFLEGTSDREVAEVVAFLAQKQIGVYRIEENRHTLEDIFLDLTKGGELDASSTAS</sequence>
<evidence type="ECO:0000256" key="2">
    <source>
        <dbReference type="ARBA" id="ARBA00022448"/>
    </source>
</evidence>
<keyword evidence="7" id="KW-1185">Reference proteome</keyword>
<accession>A0A838CTE2</accession>
<protein>
    <submittedName>
        <fullName evidence="6">ABC transporter ATP-binding protein</fullName>
    </submittedName>
</protein>
<dbReference type="Pfam" id="PF00005">
    <property type="entry name" value="ABC_tran"/>
    <property type="match status" value="1"/>
</dbReference>
<name>A0A838CTE2_9BACI</name>
<dbReference type="SUPFAM" id="SSF52540">
    <property type="entry name" value="P-loop containing nucleoside triphosphate hydrolases"/>
    <property type="match status" value="1"/>
</dbReference>
<keyword evidence="3" id="KW-0547">Nucleotide-binding</keyword>
<comment type="similarity">
    <text evidence="1">Belongs to the ABC transporter superfamily.</text>
</comment>
<reference evidence="6 7" key="1">
    <citation type="journal article" date="2004" name="Extremophiles">
        <title>Halobacillus locisalis sp. nov., a halophilic bacterium isolated from a marine solar saltern of the Yellow Sea in Korea.</title>
        <authorList>
            <person name="Yoon J.H."/>
            <person name="Kang K.H."/>
            <person name="Oh T.K."/>
            <person name="Park Y.H."/>
        </authorList>
    </citation>
    <scope>NUCLEOTIDE SEQUENCE [LARGE SCALE GENOMIC DNA]</scope>
    <source>
        <strain evidence="6 7">KCTC 3788</strain>
    </source>
</reference>
<dbReference type="PROSITE" id="PS00211">
    <property type="entry name" value="ABC_TRANSPORTER_1"/>
    <property type="match status" value="1"/>
</dbReference>
<dbReference type="SMART" id="SM00382">
    <property type="entry name" value="AAA"/>
    <property type="match status" value="1"/>
</dbReference>
<dbReference type="PANTHER" id="PTHR43335">
    <property type="entry name" value="ABC TRANSPORTER, ATP-BINDING PROTEIN"/>
    <property type="match status" value="1"/>
</dbReference>
<evidence type="ECO:0000256" key="1">
    <source>
        <dbReference type="ARBA" id="ARBA00005417"/>
    </source>
</evidence>
<dbReference type="Gene3D" id="3.40.50.300">
    <property type="entry name" value="P-loop containing nucleotide triphosphate hydrolases"/>
    <property type="match status" value="1"/>
</dbReference>
<evidence type="ECO:0000259" key="5">
    <source>
        <dbReference type="PROSITE" id="PS50893"/>
    </source>
</evidence>
<comment type="caution">
    <text evidence="6">The sequence shown here is derived from an EMBL/GenBank/DDBJ whole genome shotgun (WGS) entry which is preliminary data.</text>
</comment>
<dbReference type="InterPro" id="IPR027417">
    <property type="entry name" value="P-loop_NTPase"/>
</dbReference>
<evidence type="ECO:0000256" key="4">
    <source>
        <dbReference type="ARBA" id="ARBA00022840"/>
    </source>
</evidence>
<keyword evidence="4 6" id="KW-0067">ATP-binding</keyword>
<evidence type="ECO:0000313" key="6">
    <source>
        <dbReference type="EMBL" id="MBA2175211.1"/>
    </source>
</evidence>
<dbReference type="CDD" id="cd03268">
    <property type="entry name" value="ABC_BcrA_bacitracin_resist"/>
    <property type="match status" value="1"/>
</dbReference>
<keyword evidence="2" id="KW-0813">Transport</keyword>
<gene>
    <name evidence="6" type="ORF">H0266_09925</name>
</gene>
<proteinExistence type="inferred from homology"/>
<dbReference type="InterPro" id="IPR017871">
    <property type="entry name" value="ABC_transporter-like_CS"/>
</dbReference>